<dbReference type="SUPFAM" id="SSF53474">
    <property type="entry name" value="alpha/beta-Hydrolases"/>
    <property type="match status" value="1"/>
</dbReference>
<sequence length="984" mass="105609">MQSQLAEFTAALEQASARRFRDARDLHASSAAEYRTFWREFLAWSGPPLAIEGAAEPVCVGGDVEHARFFPSLRLSYADSLLNLRIAGANAPALTEVHADGSSRTWTRGELRDAVARLAQQLSALGVRPGDRVVAVLRNDARAAIAALAVTALGATFSSAAHDMGMQALQDRFGTQAPVLLAAHLDGGAQEPALADRVAQLARSLPSLRAVLLLDDGAWPGPGPLPRIAIDDAMARGDPAAFGWPRFPFDQPLFAMFSSGTTGRPKCIVHGAGGSLLEHVKEHRLHTDLRPGERMYFHTSCGWMMWNWQLSALASGVEIVTYDGPVDSVERLWELVARHRVHVFGTSPGYLKMGEDAGFEASRLDLSALRAVLSTGAVLHERQFHWVTRCVKDVPVQSISGGTDILGCFVLGHPGLPVRPGFAQARSLGLDVQSWNAGRPAAGIGQLVCTNPFPSRPLGFLGDADGSRFHAAYFAQNAGVWTHGDLVEFDAAGGARLHGRCDGVLNVRGTKFHPGEVVRVLTGVPGIADAMVVGREAPEPQVVALVVLAKGTELTPALAALLRQEVRQALTTAHVPDVLLEVRDLPVTHNGKYSEAAARAALEGRDVVNLTALRNPQCLDAIRRRAAPQPPAMDTASDASLAGRLCRLWAQVLGLPAVRAEDDFFALGGNSLRAARLLREVQHATGCALPLSSLLVAPTVRAQAALVEGRQAAPSPTLVQLRDGRGRPLFLVHGLSGTLMECRDLVQRLRAGVPVWGLQAVGLDGREAPLDDVRRIADGYVAQVRTVQPRGPYALAGFSFGGQVAYEMACQLAAVGERVEPLVLLDPYVRRDLPAWCDHAGRAWLAFTRLLAMTQAQRGTYVRTRWHSLRASGARRASDGLGLLAPQARVLDAMAGALERYRPPRYDGRLLLVRASGRLPGYLDPLPAWRRAAPQLVVREVRGEHLDLVGANAPVVARLLDEVLAGTRPNEADAIAPLARVNAA</sequence>
<dbReference type="RefSeq" id="WP_200785845.1">
    <property type="nucleotide sequence ID" value="NZ_JAEDAO010000001.1"/>
</dbReference>
<dbReference type="InterPro" id="IPR036736">
    <property type="entry name" value="ACP-like_sf"/>
</dbReference>
<dbReference type="InterPro" id="IPR009081">
    <property type="entry name" value="PP-bd_ACP"/>
</dbReference>
<dbReference type="InterPro" id="IPR045851">
    <property type="entry name" value="AMP-bd_C_sf"/>
</dbReference>
<dbReference type="PANTHER" id="PTHR42921:SF1">
    <property type="entry name" value="ACETOACETYL-COA SYNTHETASE"/>
    <property type="match status" value="1"/>
</dbReference>
<evidence type="ECO:0000256" key="4">
    <source>
        <dbReference type="ARBA" id="ARBA00022598"/>
    </source>
</evidence>
<dbReference type="Gene3D" id="1.10.1200.10">
    <property type="entry name" value="ACP-like"/>
    <property type="match status" value="1"/>
</dbReference>
<proteinExistence type="inferred from homology"/>
<dbReference type="EMBL" id="JAEDAO010000001">
    <property type="protein sequence ID" value="MBK0390998.1"/>
    <property type="molecule type" value="Genomic_DNA"/>
</dbReference>
<organism evidence="8 9">
    <name type="scientific">Ramlibacter algicola</name>
    <dbReference type="NCBI Taxonomy" id="2795217"/>
    <lineage>
        <taxon>Bacteria</taxon>
        <taxon>Pseudomonadati</taxon>
        <taxon>Pseudomonadota</taxon>
        <taxon>Betaproteobacteria</taxon>
        <taxon>Burkholderiales</taxon>
        <taxon>Comamonadaceae</taxon>
        <taxon>Ramlibacter</taxon>
    </lineage>
</organism>
<dbReference type="AlphaFoldDB" id="A0A934UPV6"/>
<dbReference type="GO" id="GO:0006629">
    <property type="term" value="P:lipid metabolic process"/>
    <property type="evidence" value="ECO:0007669"/>
    <property type="project" value="InterPro"/>
</dbReference>
<keyword evidence="6" id="KW-0067">ATP-binding</keyword>
<dbReference type="Gene3D" id="3.40.50.1820">
    <property type="entry name" value="alpha/beta hydrolase"/>
    <property type="match status" value="1"/>
</dbReference>
<keyword evidence="3" id="KW-0597">Phosphoprotein</keyword>
<dbReference type="Pfam" id="PF00501">
    <property type="entry name" value="AMP-binding"/>
    <property type="match status" value="1"/>
</dbReference>
<dbReference type="InterPro" id="IPR006162">
    <property type="entry name" value="Ppantetheine_attach_site"/>
</dbReference>
<keyword evidence="2" id="KW-0596">Phosphopantetheine</keyword>
<evidence type="ECO:0000256" key="3">
    <source>
        <dbReference type="ARBA" id="ARBA00022553"/>
    </source>
</evidence>
<evidence type="ECO:0000313" key="9">
    <source>
        <dbReference type="Proteomes" id="UP000617041"/>
    </source>
</evidence>
<comment type="caution">
    <text evidence="8">The sequence shown here is derived from an EMBL/GenBank/DDBJ whole genome shotgun (WGS) entry which is preliminary data.</text>
</comment>
<dbReference type="SUPFAM" id="SSF56801">
    <property type="entry name" value="Acetyl-CoA synthetase-like"/>
    <property type="match status" value="1"/>
</dbReference>
<dbReference type="Proteomes" id="UP000617041">
    <property type="component" value="Unassembled WGS sequence"/>
</dbReference>
<gene>
    <name evidence="8" type="ORF">I8E28_00215</name>
</gene>
<dbReference type="SMART" id="SM00823">
    <property type="entry name" value="PKS_PP"/>
    <property type="match status" value="1"/>
</dbReference>
<dbReference type="InterPro" id="IPR001031">
    <property type="entry name" value="Thioesterase"/>
</dbReference>
<dbReference type="GO" id="GO:0005524">
    <property type="term" value="F:ATP binding"/>
    <property type="evidence" value="ECO:0007669"/>
    <property type="project" value="UniProtKB-KW"/>
</dbReference>
<dbReference type="GO" id="GO:0030729">
    <property type="term" value="F:acetoacetate-CoA ligase activity"/>
    <property type="evidence" value="ECO:0007669"/>
    <property type="project" value="UniProtKB-EC"/>
</dbReference>
<dbReference type="InterPro" id="IPR025110">
    <property type="entry name" value="AMP-bd_C"/>
</dbReference>
<evidence type="ECO:0000313" key="8">
    <source>
        <dbReference type="EMBL" id="MBK0390998.1"/>
    </source>
</evidence>
<dbReference type="Pfam" id="PF00975">
    <property type="entry name" value="Thioesterase"/>
    <property type="match status" value="1"/>
</dbReference>
<dbReference type="Pfam" id="PF13193">
    <property type="entry name" value="AMP-binding_C"/>
    <property type="match status" value="1"/>
</dbReference>
<dbReference type="PROSITE" id="PS50075">
    <property type="entry name" value="CARRIER"/>
    <property type="match status" value="1"/>
</dbReference>
<reference evidence="8" key="1">
    <citation type="submission" date="2020-12" db="EMBL/GenBank/DDBJ databases">
        <title>Ramlibacter sp. nov., isolated from a freshwater alga, Cryptomonas.</title>
        <authorList>
            <person name="Kim H.M."/>
            <person name="Jeon C.O."/>
        </authorList>
    </citation>
    <scope>NUCLEOTIDE SEQUENCE</scope>
    <source>
        <strain evidence="8">CrO1</strain>
    </source>
</reference>
<dbReference type="GO" id="GO:0031177">
    <property type="term" value="F:phosphopantetheine binding"/>
    <property type="evidence" value="ECO:0007669"/>
    <property type="project" value="InterPro"/>
</dbReference>
<dbReference type="SMART" id="SM00824">
    <property type="entry name" value="PKS_TE"/>
    <property type="match status" value="1"/>
</dbReference>
<evidence type="ECO:0000256" key="6">
    <source>
        <dbReference type="ARBA" id="ARBA00022840"/>
    </source>
</evidence>
<keyword evidence="9" id="KW-1185">Reference proteome</keyword>
<evidence type="ECO:0000256" key="1">
    <source>
        <dbReference type="ARBA" id="ARBA00006432"/>
    </source>
</evidence>
<accession>A0A934UPV6</accession>
<evidence type="ECO:0000259" key="7">
    <source>
        <dbReference type="PROSITE" id="PS50075"/>
    </source>
</evidence>
<dbReference type="Pfam" id="PF00550">
    <property type="entry name" value="PP-binding"/>
    <property type="match status" value="1"/>
</dbReference>
<dbReference type="EC" id="6.2.1.16" evidence="8"/>
<dbReference type="Gene3D" id="3.40.50.12780">
    <property type="entry name" value="N-terminal domain of ligase-like"/>
    <property type="match status" value="1"/>
</dbReference>
<dbReference type="PANTHER" id="PTHR42921">
    <property type="entry name" value="ACETOACETYL-COA SYNTHETASE"/>
    <property type="match status" value="1"/>
</dbReference>
<dbReference type="Gene3D" id="3.30.300.30">
    <property type="match status" value="1"/>
</dbReference>
<protein>
    <submittedName>
        <fullName evidence="8">Acetoacetate--CoA ligase</fullName>
        <ecNumber evidence="8">6.2.1.16</ecNumber>
    </submittedName>
</protein>
<dbReference type="InterPro" id="IPR020802">
    <property type="entry name" value="TesA-like"/>
</dbReference>
<dbReference type="InterPro" id="IPR005914">
    <property type="entry name" value="Acac_CoA_synth"/>
</dbReference>
<dbReference type="PROSITE" id="PS00012">
    <property type="entry name" value="PHOSPHOPANTETHEINE"/>
    <property type="match status" value="1"/>
</dbReference>
<evidence type="ECO:0000256" key="2">
    <source>
        <dbReference type="ARBA" id="ARBA00022450"/>
    </source>
</evidence>
<dbReference type="SUPFAM" id="SSF47336">
    <property type="entry name" value="ACP-like"/>
    <property type="match status" value="1"/>
</dbReference>
<evidence type="ECO:0000256" key="5">
    <source>
        <dbReference type="ARBA" id="ARBA00022741"/>
    </source>
</evidence>
<keyword evidence="5" id="KW-0547">Nucleotide-binding</keyword>
<dbReference type="InterPro" id="IPR029058">
    <property type="entry name" value="AB_hydrolase_fold"/>
</dbReference>
<dbReference type="InterPro" id="IPR000873">
    <property type="entry name" value="AMP-dep_synth/lig_dom"/>
</dbReference>
<name>A0A934UPV6_9BURK</name>
<keyword evidence="4 8" id="KW-0436">Ligase</keyword>
<feature type="domain" description="Carrier" evidence="7">
    <location>
        <begin position="636"/>
        <end position="711"/>
    </location>
</feature>
<dbReference type="NCBIfam" id="TIGR01217">
    <property type="entry name" value="ac_ac_CoA_syn"/>
    <property type="match status" value="1"/>
</dbReference>
<comment type="similarity">
    <text evidence="1">Belongs to the ATP-dependent AMP-binding enzyme family.</text>
</comment>
<dbReference type="InterPro" id="IPR042099">
    <property type="entry name" value="ANL_N_sf"/>
</dbReference>
<dbReference type="InterPro" id="IPR020806">
    <property type="entry name" value="PKS_PP-bd"/>
</dbReference>